<keyword evidence="2" id="KW-0472">Membrane</keyword>
<dbReference type="PANTHER" id="PTHR30576:SF20">
    <property type="entry name" value="QUINOVOSAMINEPHOSPHOTRANSFERAE-RELATED"/>
    <property type="match status" value="1"/>
</dbReference>
<dbReference type="KEGG" id="dto:TOL2_C08070"/>
<feature type="domain" description="Bacterial sugar transferase" evidence="3">
    <location>
        <begin position="2"/>
        <end position="194"/>
    </location>
</feature>
<accession>K0NDU1</accession>
<reference evidence="4 5" key="1">
    <citation type="journal article" date="2013" name="Environ. Microbiol.">
        <title>Complete genome, catabolic sub-proteomes and key-metabolites of Desulfobacula toluolica Tol2, a marine, aromatic compound-degrading, sulfate-reducing bacterium.</title>
        <authorList>
            <person name="Wohlbrand L."/>
            <person name="Jacob J.H."/>
            <person name="Kube M."/>
            <person name="Mussmann M."/>
            <person name="Jarling R."/>
            <person name="Beck A."/>
            <person name="Amann R."/>
            <person name="Wilkes H."/>
            <person name="Reinhardt R."/>
            <person name="Rabus R."/>
        </authorList>
    </citation>
    <scope>NUCLEOTIDE SEQUENCE [LARGE SCALE GENOMIC DNA]</scope>
    <source>
        <strain evidence="5">DSM 7467 / Tol2</strain>
    </source>
</reference>
<evidence type="ECO:0000256" key="2">
    <source>
        <dbReference type="SAM" id="Phobius"/>
    </source>
</evidence>
<feature type="transmembrane region" description="Helical" evidence="2">
    <location>
        <begin position="7"/>
        <end position="28"/>
    </location>
</feature>
<organism evidence="4 5">
    <name type="scientific">Desulfobacula toluolica (strain DSM 7467 / Tol2)</name>
    <dbReference type="NCBI Taxonomy" id="651182"/>
    <lineage>
        <taxon>Bacteria</taxon>
        <taxon>Pseudomonadati</taxon>
        <taxon>Thermodesulfobacteriota</taxon>
        <taxon>Desulfobacteria</taxon>
        <taxon>Desulfobacterales</taxon>
        <taxon>Desulfobacteraceae</taxon>
        <taxon>Desulfobacula</taxon>
    </lineage>
</organism>
<keyword evidence="4" id="KW-0808">Transferase</keyword>
<evidence type="ECO:0000313" key="4">
    <source>
        <dbReference type="EMBL" id="CCK78975.1"/>
    </source>
</evidence>
<keyword evidence="2" id="KW-0812">Transmembrane</keyword>
<evidence type="ECO:0000259" key="3">
    <source>
        <dbReference type="Pfam" id="PF02397"/>
    </source>
</evidence>
<dbReference type="EMBL" id="FO203503">
    <property type="protein sequence ID" value="CCK78975.1"/>
    <property type="molecule type" value="Genomic_DNA"/>
</dbReference>
<dbReference type="OrthoDB" id="9808602at2"/>
<protein>
    <submittedName>
        <fullName evidence="4">Putative sugar transferase</fullName>
    </submittedName>
</protein>
<dbReference type="STRING" id="651182.TOL2_C08070"/>
<keyword evidence="2" id="KW-1133">Transmembrane helix</keyword>
<dbReference type="PANTHER" id="PTHR30576">
    <property type="entry name" value="COLANIC BIOSYNTHESIS UDP-GLUCOSE LIPID CARRIER TRANSFERASE"/>
    <property type="match status" value="1"/>
</dbReference>
<evidence type="ECO:0000256" key="1">
    <source>
        <dbReference type="ARBA" id="ARBA00006464"/>
    </source>
</evidence>
<keyword evidence="5" id="KW-1185">Reference proteome</keyword>
<comment type="similarity">
    <text evidence="1">Belongs to the bacterial sugar transferase family.</text>
</comment>
<sequence>MKRFFDFMSSLMGLIFLLPVFIVVVWVIKKDKGPVFFQQQRVGKYGKIFNIYKFRSMIIDADKLGAKVTASYDLRITRIGKLLRKTKIDELPQLFNVLMGDISLVGPRPEVPYYVAKWPDACKKTILSVKPGITDYATLYYNDEQAVLAKADDPEKAYLNEVMPHKLEMYKQYVKEQSFWLDIRIILATLLKMVGFGKKSQQGVVDVYDCYKINS</sequence>
<evidence type="ECO:0000313" key="5">
    <source>
        <dbReference type="Proteomes" id="UP000007347"/>
    </source>
</evidence>
<dbReference type="RefSeq" id="WP_014956327.1">
    <property type="nucleotide sequence ID" value="NC_018645.1"/>
</dbReference>
<proteinExistence type="inferred from homology"/>
<dbReference type="AlphaFoldDB" id="K0NDU1"/>
<dbReference type="GO" id="GO:0016780">
    <property type="term" value="F:phosphotransferase activity, for other substituted phosphate groups"/>
    <property type="evidence" value="ECO:0007669"/>
    <property type="project" value="TreeGrafter"/>
</dbReference>
<dbReference type="Pfam" id="PF02397">
    <property type="entry name" value="Bac_transf"/>
    <property type="match status" value="1"/>
</dbReference>
<dbReference type="Proteomes" id="UP000007347">
    <property type="component" value="Chromosome"/>
</dbReference>
<gene>
    <name evidence="4" type="ordered locus">TOL2_C08070</name>
</gene>
<dbReference type="InterPro" id="IPR003362">
    <property type="entry name" value="Bact_transf"/>
</dbReference>
<dbReference type="HOGENOM" id="CLU_024920_1_2_7"/>
<name>K0NDU1_DESTT</name>